<feature type="compositionally biased region" description="Low complexity" evidence="1">
    <location>
        <begin position="534"/>
        <end position="568"/>
    </location>
</feature>
<protein>
    <submittedName>
        <fullName evidence="4">Uncharacterized protein DUF4859</fullName>
    </submittedName>
</protein>
<proteinExistence type="predicted"/>
<comment type="caution">
    <text evidence="4">The sequence shown here is derived from an EMBL/GenBank/DDBJ whole genome shotgun (WGS) entry which is preliminary data.</text>
</comment>
<feature type="domain" description="DUF4859" evidence="3">
    <location>
        <begin position="594"/>
        <end position="696"/>
    </location>
</feature>
<dbReference type="RefSeq" id="WP_106198740.1">
    <property type="nucleotide sequence ID" value="NZ_QGHD01000007.1"/>
</dbReference>
<evidence type="ECO:0000313" key="5">
    <source>
        <dbReference type="Proteomes" id="UP000245523"/>
    </source>
</evidence>
<evidence type="ECO:0000313" key="4">
    <source>
        <dbReference type="EMBL" id="PWL03271.1"/>
    </source>
</evidence>
<gene>
    <name evidence="4" type="ORF">B0H50_10728</name>
</gene>
<accession>A0ABX5LM81</accession>
<reference evidence="4 5" key="1">
    <citation type="submission" date="2018-05" db="EMBL/GenBank/DDBJ databases">
        <title>Animal gut microbial communities from fecal samples from Wisconsin, USA.</title>
        <authorList>
            <person name="Neumann A."/>
        </authorList>
    </citation>
    <scope>NUCLEOTIDE SEQUENCE [LARGE SCALE GENOMIC DNA]</scope>
    <source>
        <strain evidence="4 5">UWS4</strain>
    </source>
</reference>
<evidence type="ECO:0000259" key="3">
    <source>
        <dbReference type="Pfam" id="PF16151"/>
    </source>
</evidence>
<keyword evidence="2" id="KW-0732">Signal</keyword>
<dbReference type="Proteomes" id="UP000245523">
    <property type="component" value="Unassembled WGS sequence"/>
</dbReference>
<dbReference type="EMBL" id="QGHD01000007">
    <property type="protein sequence ID" value="PWL03271.1"/>
    <property type="molecule type" value="Genomic_DNA"/>
</dbReference>
<dbReference type="InterPro" id="IPR032339">
    <property type="entry name" value="DUF4859"/>
</dbReference>
<keyword evidence="5" id="KW-1185">Reference proteome</keyword>
<organism evidence="4 5">
    <name type="scientific">Hallerella porci</name>
    <dbReference type="NCBI Taxonomy" id="1945871"/>
    <lineage>
        <taxon>Bacteria</taxon>
        <taxon>Pseudomonadati</taxon>
        <taxon>Fibrobacterota</taxon>
        <taxon>Fibrobacteria</taxon>
        <taxon>Fibrobacterales</taxon>
        <taxon>Fibrobacteraceae</taxon>
        <taxon>Hallerella</taxon>
    </lineage>
</organism>
<name>A0ABX5LM81_9BACT</name>
<sequence>MHVKSLLSFCILGGISFGIAATGDAYNWPSYRSDLDYDTRSNIGVINPPTKFSTDCDGVTGQKAGKWWAFYWGNDRDPRVTDEAIDSLLAKYDRDFGFLRDTMGWAPDRRAQNGYYSAVYYYGSGTCAGGAKTDTTGGWQTNVGSNYYEAVAASFYPVYSFNPSCPYHDKVAQQDAMVHEGIHSMTKAYPGAQNAHWFQEGGNTWIQQEMAAQRDKSGNWHSGMGFLNAGAVIAPFVPIESYSGWLLDGSFGGPDAAGVGVYNGSTQLCNWRNLLGGYQYGNVFPTFLGEWVGKGAVRWIYGNAYGKTNYLLETFALDKGLGDQNTRRLIMEYRARLALLDMKLWSENMRTLLNDNFGGVAKAEWSPSNGTVDPWTMTPYQTMTKNGEWLVPESSTTPGWSGANIVPLTVQNGANTVSVTLKALGENMSVQLCYRATDGTPVYSEPVQIKNSGSESTTTLKLSKTPQSNVVFAVICNTDYQYTGNENIRTNHYNYNLKLVSGLSGAADAHTKWYNDFQLKYDWPEIGNNYSPDVSSSSVKQSSSSSAKSSSSVKSSSSQKVSSSSMTSSSSSALIEGSVVKTYEISTELPIDDNYAAVNVQFDAAEIAQKLGIDNISKATFIAKESNGNITAKYTALAPGHWFDNQGNVTDWGENAYVFGEAKIESAEIAIGHYPNHVKNGEIYRFTQGFNYNGKTVLLNMTVKITNEKANPDAGNTTALTYGLKGLASHLSLNNQAGLLEVNYTLDRNDFVKISLFNGYGALVSNQFIGKKSAGSHTFTFDLRQMPSTTYIVKITSGAYREAKSITIAK</sequence>
<evidence type="ECO:0000256" key="1">
    <source>
        <dbReference type="SAM" id="MobiDB-lite"/>
    </source>
</evidence>
<feature type="signal peptide" evidence="2">
    <location>
        <begin position="1"/>
        <end position="20"/>
    </location>
</feature>
<dbReference type="Pfam" id="PF16151">
    <property type="entry name" value="DUF4859"/>
    <property type="match status" value="1"/>
</dbReference>
<feature type="chain" id="PRO_5047466451" evidence="2">
    <location>
        <begin position="21"/>
        <end position="810"/>
    </location>
</feature>
<feature type="region of interest" description="Disordered" evidence="1">
    <location>
        <begin position="532"/>
        <end position="568"/>
    </location>
</feature>
<evidence type="ECO:0000256" key="2">
    <source>
        <dbReference type="SAM" id="SignalP"/>
    </source>
</evidence>